<gene>
    <name evidence="1" type="ORF">CERSUDRAFT_87597</name>
</gene>
<dbReference type="Proteomes" id="UP000016930">
    <property type="component" value="Unassembled WGS sequence"/>
</dbReference>
<protein>
    <submittedName>
        <fullName evidence="1">Uncharacterized protein</fullName>
    </submittedName>
</protein>
<dbReference type="EMBL" id="KB445808">
    <property type="protein sequence ID" value="EMD32860.1"/>
    <property type="molecule type" value="Genomic_DNA"/>
</dbReference>
<proteinExistence type="predicted"/>
<dbReference type="HOGENOM" id="CLU_2084578_0_0_1"/>
<accession>M2QL48</accession>
<reference evidence="1 2" key="1">
    <citation type="journal article" date="2012" name="Proc. Natl. Acad. Sci. U.S.A.">
        <title>Comparative genomics of Ceriporiopsis subvermispora and Phanerochaete chrysosporium provide insight into selective ligninolysis.</title>
        <authorList>
            <person name="Fernandez-Fueyo E."/>
            <person name="Ruiz-Duenas F.J."/>
            <person name="Ferreira P."/>
            <person name="Floudas D."/>
            <person name="Hibbett D.S."/>
            <person name="Canessa P."/>
            <person name="Larrondo L.F."/>
            <person name="James T.Y."/>
            <person name="Seelenfreund D."/>
            <person name="Lobos S."/>
            <person name="Polanco R."/>
            <person name="Tello M."/>
            <person name="Honda Y."/>
            <person name="Watanabe T."/>
            <person name="Watanabe T."/>
            <person name="Ryu J.S."/>
            <person name="Kubicek C.P."/>
            <person name="Schmoll M."/>
            <person name="Gaskell J."/>
            <person name="Hammel K.E."/>
            <person name="St John F.J."/>
            <person name="Vanden Wymelenberg A."/>
            <person name="Sabat G."/>
            <person name="Splinter BonDurant S."/>
            <person name="Syed K."/>
            <person name="Yadav J.S."/>
            <person name="Doddapaneni H."/>
            <person name="Subramanian V."/>
            <person name="Lavin J.L."/>
            <person name="Oguiza J.A."/>
            <person name="Perez G."/>
            <person name="Pisabarro A.G."/>
            <person name="Ramirez L."/>
            <person name="Santoyo F."/>
            <person name="Master E."/>
            <person name="Coutinho P.M."/>
            <person name="Henrissat B."/>
            <person name="Lombard V."/>
            <person name="Magnuson J.K."/>
            <person name="Kuees U."/>
            <person name="Hori C."/>
            <person name="Igarashi K."/>
            <person name="Samejima M."/>
            <person name="Held B.W."/>
            <person name="Barry K.W."/>
            <person name="LaButti K.M."/>
            <person name="Lapidus A."/>
            <person name="Lindquist E.A."/>
            <person name="Lucas S.M."/>
            <person name="Riley R."/>
            <person name="Salamov A.A."/>
            <person name="Hoffmeister D."/>
            <person name="Schwenk D."/>
            <person name="Hadar Y."/>
            <person name="Yarden O."/>
            <person name="de Vries R.P."/>
            <person name="Wiebenga A."/>
            <person name="Stenlid J."/>
            <person name="Eastwood D."/>
            <person name="Grigoriev I.V."/>
            <person name="Berka R.M."/>
            <person name="Blanchette R.A."/>
            <person name="Kersten P."/>
            <person name="Martinez A.T."/>
            <person name="Vicuna R."/>
            <person name="Cullen D."/>
        </authorList>
    </citation>
    <scope>NUCLEOTIDE SEQUENCE [LARGE SCALE GENOMIC DNA]</scope>
    <source>
        <strain evidence="1 2">B</strain>
    </source>
</reference>
<evidence type="ECO:0000313" key="2">
    <source>
        <dbReference type="Proteomes" id="UP000016930"/>
    </source>
</evidence>
<organism evidence="1 2">
    <name type="scientific">Ceriporiopsis subvermispora (strain B)</name>
    <name type="common">White-rot fungus</name>
    <name type="synonym">Gelatoporia subvermispora</name>
    <dbReference type="NCBI Taxonomy" id="914234"/>
    <lineage>
        <taxon>Eukaryota</taxon>
        <taxon>Fungi</taxon>
        <taxon>Dikarya</taxon>
        <taxon>Basidiomycota</taxon>
        <taxon>Agaricomycotina</taxon>
        <taxon>Agaricomycetes</taxon>
        <taxon>Polyporales</taxon>
        <taxon>Gelatoporiaceae</taxon>
        <taxon>Gelatoporia</taxon>
    </lineage>
</organism>
<name>M2QL48_CERS8</name>
<keyword evidence="2" id="KW-1185">Reference proteome</keyword>
<dbReference type="AlphaFoldDB" id="M2QL48"/>
<sequence>MSCLSKAVTVYILRGPNARQNGSGTPTSRSPMQAHRIALLDWNSGPSNKVLQPTSSIVGSWVAVADHGVDEDDCERADLTALCRLWVINIALATGVRYFLESNVSVDSHDNMAEDNG</sequence>
<evidence type="ECO:0000313" key="1">
    <source>
        <dbReference type="EMBL" id="EMD32860.1"/>
    </source>
</evidence>